<sequence>MVFEKSMRIGLTALLAAGMTAAVAAPAEAAPKKPKKQVKCHLGLWKTIGLTANISGKTPEGFNQDVDYKGMAGIKLKVSPQRVVYDFTGSKREYIKGIGADGKPMEAWEQLTGVLYLPSKITSDKKGLKGQIASHNKRAAGPATGTGMTTKPQKASWGKWKVADHAKIGHFDTPVVKKAKFVCNPKKKTLRITDVRKWATFTETLDMRLKLVRR</sequence>
<keyword evidence="2" id="KW-0732">Signal</keyword>
<evidence type="ECO:0000313" key="4">
    <source>
        <dbReference type="Proteomes" id="UP001500665"/>
    </source>
</evidence>
<dbReference type="Proteomes" id="UP001500665">
    <property type="component" value="Unassembled WGS sequence"/>
</dbReference>
<feature type="chain" id="PRO_5047001985" description="DUF1579 domain-containing protein" evidence="2">
    <location>
        <begin position="30"/>
        <end position="214"/>
    </location>
</feature>
<feature type="region of interest" description="Disordered" evidence="1">
    <location>
        <begin position="128"/>
        <end position="152"/>
    </location>
</feature>
<feature type="compositionally biased region" description="Low complexity" evidence="1">
    <location>
        <begin position="139"/>
        <end position="150"/>
    </location>
</feature>
<evidence type="ECO:0000313" key="3">
    <source>
        <dbReference type="EMBL" id="GAA0964427.1"/>
    </source>
</evidence>
<evidence type="ECO:0000256" key="2">
    <source>
        <dbReference type="SAM" id="SignalP"/>
    </source>
</evidence>
<evidence type="ECO:0008006" key="5">
    <source>
        <dbReference type="Google" id="ProtNLM"/>
    </source>
</evidence>
<comment type="caution">
    <text evidence="3">The sequence shown here is derived from an EMBL/GenBank/DDBJ whole genome shotgun (WGS) entry which is preliminary data.</text>
</comment>
<feature type="signal peptide" evidence="2">
    <location>
        <begin position="1"/>
        <end position="29"/>
    </location>
</feature>
<evidence type="ECO:0000256" key="1">
    <source>
        <dbReference type="SAM" id="MobiDB-lite"/>
    </source>
</evidence>
<name>A0ABN1RVH0_9ACTN</name>
<gene>
    <name evidence="3" type="ORF">GCM10009550_62230</name>
</gene>
<reference evidence="3 4" key="1">
    <citation type="journal article" date="2019" name="Int. J. Syst. Evol. Microbiol.">
        <title>The Global Catalogue of Microorganisms (GCM) 10K type strain sequencing project: providing services to taxonomists for standard genome sequencing and annotation.</title>
        <authorList>
            <consortium name="The Broad Institute Genomics Platform"/>
            <consortium name="The Broad Institute Genome Sequencing Center for Infectious Disease"/>
            <person name="Wu L."/>
            <person name="Ma J."/>
        </authorList>
    </citation>
    <scope>NUCLEOTIDE SEQUENCE [LARGE SCALE GENOMIC DNA]</scope>
    <source>
        <strain evidence="3 4">JCM 10696</strain>
    </source>
</reference>
<keyword evidence="4" id="KW-1185">Reference proteome</keyword>
<organism evidence="3 4">
    <name type="scientific">Actinocorallia libanotica</name>
    <dbReference type="NCBI Taxonomy" id="46162"/>
    <lineage>
        <taxon>Bacteria</taxon>
        <taxon>Bacillati</taxon>
        <taxon>Actinomycetota</taxon>
        <taxon>Actinomycetes</taxon>
        <taxon>Streptosporangiales</taxon>
        <taxon>Thermomonosporaceae</taxon>
        <taxon>Actinocorallia</taxon>
    </lineage>
</organism>
<protein>
    <recommendedName>
        <fullName evidence="5">DUF1579 domain-containing protein</fullName>
    </recommendedName>
</protein>
<proteinExistence type="predicted"/>
<accession>A0ABN1RVH0</accession>
<dbReference type="EMBL" id="BAAAHH010000034">
    <property type="protein sequence ID" value="GAA0964427.1"/>
    <property type="molecule type" value="Genomic_DNA"/>
</dbReference>